<dbReference type="InterPro" id="IPR043429">
    <property type="entry name" value="ArtM/GltK/GlnP/TcyL/YhdX-like"/>
</dbReference>
<dbReference type="SUPFAM" id="SSF161098">
    <property type="entry name" value="MetI-like"/>
    <property type="match status" value="1"/>
</dbReference>
<feature type="transmembrane region" description="Helical" evidence="9">
    <location>
        <begin position="20"/>
        <end position="45"/>
    </location>
</feature>
<gene>
    <name evidence="11" type="ORF">F1189_25055</name>
</gene>
<comment type="subcellular location">
    <subcellularLocation>
        <location evidence="1">Cell inner membrane</location>
        <topology evidence="1">Multi-pass membrane protein</topology>
    </subcellularLocation>
    <subcellularLocation>
        <location evidence="9">Cell membrane</location>
        <topology evidence="9">Multi-pass membrane protein</topology>
    </subcellularLocation>
</comment>
<dbReference type="Proteomes" id="UP000325255">
    <property type="component" value="Unassembled WGS sequence"/>
</dbReference>
<dbReference type="OrthoDB" id="9814550at2"/>
<dbReference type="PANTHER" id="PTHR30614">
    <property type="entry name" value="MEMBRANE COMPONENT OF AMINO ACID ABC TRANSPORTER"/>
    <property type="match status" value="1"/>
</dbReference>
<evidence type="ECO:0000256" key="7">
    <source>
        <dbReference type="ARBA" id="ARBA00022989"/>
    </source>
</evidence>
<keyword evidence="3 9" id="KW-0813">Transport</keyword>
<keyword evidence="7 9" id="KW-1133">Transmembrane helix</keyword>
<dbReference type="Gene3D" id="1.10.3720.10">
    <property type="entry name" value="MetI-like"/>
    <property type="match status" value="1"/>
</dbReference>
<dbReference type="CDD" id="cd06261">
    <property type="entry name" value="TM_PBP2"/>
    <property type="match status" value="1"/>
</dbReference>
<keyword evidence="12" id="KW-1185">Reference proteome</keyword>
<dbReference type="GO" id="GO:0022857">
    <property type="term" value="F:transmembrane transporter activity"/>
    <property type="evidence" value="ECO:0007669"/>
    <property type="project" value="InterPro"/>
</dbReference>
<dbReference type="GO" id="GO:0006865">
    <property type="term" value="P:amino acid transport"/>
    <property type="evidence" value="ECO:0007669"/>
    <property type="project" value="UniProtKB-KW"/>
</dbReference>
<evidence type="ECO:0000256" key="4">
    <source>
        <dbReference type="ARBA" id="ARBA00022475"/>
    </source>
</evidence>
<evidence type="ECO:0000256" key="8">
    <source>
        <dbReference type="ARBA" id="ARBA00023136"/>
    </source>
</evidence>
<dbReference type="InterPro" id="IPR000515">
    <property type="entry name" value="MetI-like"/>
</dbReference>
<dbReference type="InterPro" id="IPR010065">
    <property type="entry name" value="AA_ABC_transptr_permease_3TM"/>
</dbReference>
<evidence type="ECO:0000256" key="9">
    <source>
        <dbReference type="RuleBase" id="RU363032"/>
    </source>
</evidence>
<name>A0A5M6IMZ9_9PROT</name>
<accession>A0A5M6IMZ9</accession>
<protein>
    <submittedName>
        <fullName evidence="11">Amino acid ABC transporter permease</fullName>
    </submittedName>
</protein>
<keyword evidence="5 9" id="KW-0812">Transmembrane</keyword>
<keyword evidence="6" id="KW-0029">Amino-acid transport</keyword>
<dbReference type="Pfam" id="PF00528">
    <property type="entry name" value="BPD_transp_1"/>
    <property type="match status" value="1"/>
</dbReference>
<evidence type="ECO:0000256" key="5">
    <source>
        <dbReference type="ARBA" id="ARBA00022692"/>
    </source>
</evidence>
<dbReference type="PANTHER" id="PTHR30614:SF0">
    <property type="entry name" value="L-CYSTINE TRANSPORT SYSTEM PERMEASE PROTEIN TCYL"/>
    <property type="match status" value="1"/>
</dbReference>
<dbReference type="InterPro" id="IPR035906">
    <property type="entry name" value="MetI-like_sf"/>
</dbReference>
<comment type="similarity">
    <text evidence="2">Belongs to the binding-protein-dependent transport system permease family. HisMQ subfamily.</text>
</comment>
<evidence type="ECO:0000256" key="2">
    <source>
        <dbReference type="ARBA" id="ARBA00010072"/>
    </source>
</evidence>
<dbReference type="AlphaFoldDB" id="A0A5M6IMZ9"/>
<proteinExistence type="inferred from homology"/>
<evidence type="ECO:0000259" key="10">
    <source>
        <dbReference type="PROSITE" id="PS50928"/>
    </source>
</evidence>
<comment type="caution">
    <text evidence="11">The sequence shown here is derived from an EMBL/GenBank/DDBJ whole genome shotgun (WGS) entry which is preliminary data.</text>
</comment>
<feature type="transmembrane region" description="Helical" evidence="9">
    <location>
        <begin position="57"/>
        <end position="80"/>
    </location>
</feature>
<evidence type="ECO:0000313" key="11">
    <source>
        <dbReference type="EMBL" id="KAA5609249.1"/>
    </source>
</evidence>
<dbReference type="PROSITE" id="PS50928">
    <property type="entry name" value="ABC_TM1"/>
    <property type="match status" value="1"/>
</dbReference>
<dbReference type="GO" id="GO:0043190">
    <property type="term" value="C:ATP-binding cassette (ABC) transporter complex"/>
    <property type="evidence" value="ECO:0007669"/>
    <property type="project" value="InterPro"/>
</dbReference>
<dbReference type="RefSeq" id="WP_150044009.1">
    <property type="nucleotide sequence ID" value="NZ_OW485601.1"/>
</dbReference>
<organism evidence="11 12">
    <name type="scientific">Rhodovastum atsumiense</name>
    <dbReference type="NCBI Taxonomy" id="504468"/>
    <lineage>
        <taxon>Bacteria</taxon>
        <taxon>Pseudomonadati</taxon>
        <taxon>Pseudomonadota</taxon>
        <taxon>Alphaproteobacteria</taxon>
        <taxon>Acetobacterales</taxon>
        <taxon>Acetobacteraceae</taxon>
        <taxon>Rhodovastum</taxon>
    </lineage>
</organism>
<dbReference type="NCBIfam" id="TIGR01726">
    <property type="entry name" value="HEQRo_perm_3TM"/>
    <property type="match status" value="1"/>
</dbReference>
<feature type="transmembrane region" description="Helical" evidence="9">
    <location>
        <begin position="195"/>
        <end position="212"/>
    </location>
</feature>
<evidence type="ECO:0000256" key="3">
    <source>
        <dbReference type="ARBA" id="ARBA00022448"/>
    </source>
</evidence>
<evidence type="ECO:0000256" key="6">
    <source>
        <dbReference type="ARBA" id="ARBA00022970"/>
    </source>
</evidence>
<dbReference type="EMBL" id="VWPK01000055">
    <property type="protein sequence ID" value="KAA5609249.1"/>
    <property type="molecule type" value="Genomic_DNA"/>
</dbReference>
<evidence type="ECO:0000256" key="1">
    <source>
        <dbReference type="ARBA" id="ARBA00004429"/>
    </source>
</evidence>
<reference evidence="11 12" key="1">
    <citation type="submission" date="2019-09" db="EMBL/GenBank/DDBJ databases">
        <title>Genome sequence of Rhodovastum atsumiense, a diverse member of the Acetobacteraceae family of non-sulfur purple photosynthetic bacteria.</title>
        <authorList>
            <person name="Meyer T."/>
            <person name="Kyndt J."/>
        </authorList>
    </citation>
    <scope>NUCLEOTIDE SEQUENCE [LARGE SCALE GENOMIC DNA]</scope>
    <source>
        <strain evidence="11 12">DSM 21279</strain>
    </source>
</reference>
<feature type="domain" description="ABC transmembrane type-1" evidence="10">
    <location>
        <begin position="21"/>
        <end position="213"/>
    </location>
</feature>
<keyword evidence="8 9" id="KW-0472">Membrane</keyword>
<sequence>MDFDTGLFLDALLSWPFLHGALLTVALSLASHGVGIVLGLGVALMGTSPRRPVRGLAAAYVWFFRGTPVLLLLLFVWNALPQVVPAFREDWFTPFLAAWLALSLNETAYQSEINRAALLAVDDGQRAAAAALGLTRLQAFLLVVLPQCLRVAVPPTVNEFITLLKTTSLASVISLQELLATTTRATSASFRYTEFYAVALVYYLAIVSLLTLGQARLERRLAVGEPRPGGQAKAH</sequence>
<evidence type="ECO:0000313" key="12">
    <source>
        <dbReference type="Proteomes" id="UP000325255"/>
    </source>
</evidence>
<keyword evidence="4" id="KW-1003">Cell membrane</keyword>